<accession>A0ABU1QGX5</accession>
<sequence length="56" mass="6327">MLRHVLQTVTIYAKNIARWAGTAGPVKHIGNQFHHGPFLIVKLILLIVLRERGKPC</sequence>
<reference evidence="1 2" key="1">
    <citation type="submission" date="2023-07" db="EMBL/GenBank/DDBJ databases">
        <title>Sorghum-associated microbial communities from plants grown in Nebraska, USA.</title>
        <authorList>
            <person name="Schachtman D."/>
        </authorList>
    </citation>
    <scope>NUCLEOTIDE SEQUENCE [LARGE SCALE GENOMIC DNA]</scope>
    <source>
        <strain evidence="1 2">BE143</strain>
    </source>
</reference>
<protein>
    <submittedName>
        <fullName evidence="1">Uncharacterized protein</fullName>
    </submittedName>
</protein>
<gene>
    <name evidence="1" type="ORF">J2W98_003180</name>
</gene>
<evidence type="ECO:0000313" key="1">
    <source>
        <dbReference type="EMBL" id="MDR6778903.1"/>
    </source>
</evidence>
<name>A0ABU1QGX5_9BACL</name>
<comment type="caution">
    <text evidence="1">The sequence shown here is derived from an EMBL/GenBank/DDBJ whole genome shotgun (WGS) entry which is preliminary data.</text>
</comment>
<proteinExistence type="predicted"/>
<dbReference type="EMBL" id="JAVDUG010000003">
    <property type="protein sequence ID" value="MDR6778903.1"/>
    <property type="molecule type" value="Genomic_DNA"/>
</dbReference>
<organism evidence="1 2">
    <name type="scientific">Paenibacillus peoriae</name>
    <dbReference type="NCBI Taxonomy" id="59893"/>
    <lineage>
        <taxon>Bacteria</taxon>
        <taxon>Bacillati</taxon>
        <taxon>Bacillota</taxon>
        <taxon>Bacilli</taxon>
        <taxon>Bacillales</taxon>
        <taxon>Paenibacillaceae</taxon>
        <taxon>Paenibacillus</taxon>
    </lineage>
</organism>
<evidence type="ECO:0000313" key="2">
    <source>
        <dbReference type="Proteomes" id="UP001266807"/>
    </source>
</evidence>
<keyword evidence="2" id="KW-1185">Reference proteome</keyword>
<dbReference type="Proteomes" id="UP001266807">
    <property type="component" value="Unassembled WGS sequence"/>
</dbReference>